<keyword evidence="5" id="KW-0472">Membrane</keyword>
<dbReference type="InterPro" id="IPR053213">
    <property type="entry name" value="RLP29"/>
</dbReference>
<sequence length="235" mass="26084">MSSNLHWTSTLLLAIPASLDDRSDTVAAFVSLARDNDWYGKLIIEEDGDNLLLKLVKEGKPEGQENVAAAIGLLRRDPESVEHMIHVGVCSMQLLNLNLSGTLSPEIRRLSYMQILDIMWNNIGGSIPKEIDQLTSLKFLLLNGNNLTGSMPEDIGNLPNLNRIQIDQNHISGPIPVLIIFFPILCPFTDCYHQFLSNGTFPQQPQQGGGMYLALPVVSASNSKYPLQQYKARKQ</sequence>
<evidence type="ECO:0000256" key="1">
    <source>
        <dbReference type="ARBA" id="ARBA00004370"/>
    </source>
</evidence>
<keyword evidence="3" id="KW-0732">Signal</keyword>
<dbReference type="AlphaFoldDB" id="A0AA35Z3S8"/>
<evidence type="ECO:0000313" key="7">
    <source>
        <dbReference type="EMBL" id="CAI9285374.1"/>
    </source>
</evidence>
<dbReference type="InterPro" id="IPR016024">
    <property type="entry name" value="ARM-type_fold"/>
</dbReference>
<gene>
    <name evidence="7" type="ORF">LSALG_LOCUS24847</name>
</gene>
<evidence type="ECO:0000256" key="2">
    <source>
        <dbReference type="ARBA" id="ARBA00022614"/>
    </source>
</evidence>
<accession>A0AA35Z3S8</accession>
<dbReference type="GO" id="GO:0016020">
    <property type="term" value="C:membrane"/>
    <property type="evidence" value="ECO:0007669"/>
    <property type="project" value="UniProtKB-SubCell"/>
</dbReference>
<dbReference type="PANTHER" id="PTHR48009">
    <property type="entry name" value="LEUCINE-RICH REPEAT (LRR) FAMILY PROTEIN"/>
    <property type="match status" value="1"/>
</dbReference>
<protein>
    <submittedName>
        <fullName evidence="7">Uncharacterized protein</fullName>
    </submittedName>
</protein>
<evidence type="ECO:0000313" key="8">
    <source>
        <dbReference type="Proteomes" id="UP001177003"/>
    </source>
</evidence>
<reference evidence="7" key="1">
    <citation type="submission" date="2023-04" db="EMBL/GenBank/DDBJ databases">
        <authorList>
            <person name="Vijverberg K."/>
            <person name="Xiong W."/>
            <person name="Schranz E."/>
        </authorList>
    </citation>
    <scope>NUCLEOTIDE SEQUENCE</scope>
</reference>
<evidence type="ECO:0000256" key="5">
    <source>
        <dbReference type="ARBA" id="ARBA00023136"/>
    </source>
</evidence>
<comment type="subcellular location">
    <subcellularLocation>
        <location evidence="1">Membrane</location>
    </subcellularLocation>
</comment>
<dbReference type="Pfam" id="PF00560">
    <property type="entry name" value="LRR_1"/>
    <property type="match status" value="1"/>
</dbReference>
<dbReference type="InterPro" id="IPR001611">
    <property type="entry name" value="Leu-rich_rpt"/>
</dbReference>
<dbReference type="Gene3D" id="3.80.10.10">
    <property type="entry name" value="Ribonuclease Inhibitor"/>
    <property type="match status" value="1"/>
</dbReference>
<organism evidence="7 8">
    <name type="scientific">Lactuca saligna</name>
    <name type="common">Willowleaf lettuce</name>
    <dbReference type="NCBI Taxonomy" id="75948"/>
    <lineage>
        <taxon>Eukaryota</taxon>
        <taxon>Viridiplantae</taxon>
        <taxon>Streptophyta</taxon>
        <taxon>Embryophyta</taxon>
        <taxon>Tracheophyta</taxon>
        <taxon>Spermatophyta</taxon>
        <taxon>Magnoliopsida</taxon>
        <taxon>eudicotyledons</taxon>
        <taxon>Gunneridae</taxon>
        <taxon>Pentapetalae</taxon>
        <taxon>asterids</taxon>
        <taxon>campanulids</taxon>
        <taxon>Asterales</taxon>
        <taxon>Asteraceae</taxon>
        <taxon>Cichorioideae</taxon>
        <taxon>Cichorieae</taxon>
        <taxon>Lactucinae</taxon>
        <taxon>Lactuca</taxon>
    </lineage>
</organism>
<keyword evidence="4" id="KW-0677">Repeat</keyword>
<dbReference type="InterPro" id="IPR032675">
    <property type="entry name" value="LRR_dom_sf"/>
</dbReference>
<proteinExistence type="predicted"/>
<dbReference type="SUPFAM" id="SSF52058">
    <property type="entry name" value="L domain-like"/>
    <property type="match status" value="1"/>
</dbReference>
<evidence type="ECO:0000256" key="6">
    <source>
        <dbReference type="ARBA" id="ARBA00023180"/>
    </source>
</evidence>
<name>A0AA35Z3S8_LACSI</name>
<evidence type="ECO:0000256" key="3">
    <source>
        <dbReference type="ARBA" id="ARBA00022729"/>
    </source>
</evidence>
<dbReference type="PANTHER" id="PTHR48009:SF4">
    <property type="entry name" value="LEUCINE-RICH REPEAT (LRR) FAMILY PROTEIN"/>
    <property type="match status" value="1"/>
</dbReference>
<dbReference type="Proteomes" id="UP001177003">
    <property type="component" value="Chromosome 5"/>
</dbReference>
<keyword evidence="6" id="KW-0325">Glycoprotein</keyword>
<dbReference type="EMBL" id="OX465081">
    <property type="protein sequence ID" value="CAI9285374.1"/>
    <property type="molecule type" value="Genomic_DNA"/>
</dbReference>
<dbReference type="FunFam" id="3.80.10.10:FF:000041">
    <property type="entry name" value="LRR receptor-like serine/threonine-protein kinase ERECTA"/>
    <property type="match status" value="1"/>
</dbReference>
<evidence type="ECO:0000256" key="4">
    <source>
        <dbReference type="ARBA" id="ARBA00022737"/>
    </source>
</evidence>
<keyword evidence="2" id="KW-0433">Leucine-rich repeat</keyword>
<keyword evidence="8" id="KW-1185">Reference proteome</keyword>
<dbReference type="SUPFAM" id="SSF48371">
    <property type="entry name" value="ARM repeat"/>
    <property type="match status" value="1"/>
</dbReference>